<feature type="region of interest" description="Disordered" evidence="1">
    <location>
        <begin position="172"/>
        <end position="248"/>
    </location>
</feature>
<dbReference type="EnsemblMetazoa" id="AFUN004709-RA">
    <property type="protein sequence ID" value="AFUN004709-PA"/>
    <property type="gene ID" value="AFUN004709"/>
</dbReference>
<reference evidence="2" key="1">
    <citation type="submission" date="2020-05" db="UniProtKB">
        <authorList>
            <consortium name="EnsemblMetazoa"/>
        </authorList>
    </citation>
    <scope>IDENTIFICATION</scope>
    <source>
        <strain evidence="2">FUMOZ</strain>
    </source>
</reference>
<evidence type="ECO:0000256" key="1">
    <source>
        <dbReference type="SAM" id="MobiDB-lite"/>
    </source>
</evidence>
<dbReference type="AlphaFoldDB" id="A0A182RET1"/>
<protein>
    <submittedName>
        <fullName evidence="2">Uncharacterized protein</fullName>
    </submittedName>
</protein>
<evidence type="ECO:0000313" key="2">
    <source>
        <dbReference type="EnsemblMetazoa" id="AFUN004709-PA"/>
    </source>
</evidence>
<proteinExistence type="predicted"/>
<accession>A0A182RET1</accession>
<name>A0A182RET1_ANOFN</name>
<feature type="region of interest" description="Disordered" evidence="1">
    <location>
        <begin position="1"/>
        <end position="40"/>
    </location>
</feature>
<dbReference type="VEuPathDB" id="VectorBase:AFUN004709"/>
<sequence>TSSASTMAPMTRSTSRSQLTASPKRLSVTSRGRASLSTATPLMSTRQEALLTRRMTLGSSPAVPTLPSAEASAPLKSTSKVGLGLAKRSTLQPVIEGSAGPLVTSTAGRSLEDFLVRYPVGISPANDLERAMAILTGLIRDIRDGQKTKGLPTMPKDWALKFRTSLNLIADTDDKKKTGNQDKTTMTDVPESPPRAVDELPELIATPVERQSTGNVGEVARSSLVEAQPAPQSPGKQLSPGPTKEEVEELTHMTELILEANNKLLLKLNA</sequence>
<organism evidence="2">
    <name type="scientific">Anopheles funestus</name>
    <name type="common">African malaria mosquito</name>
    <dbReference type="NCBI Taxonomy" id="62324"/>
    <lineage>
        <taxon>Eukaryota</taxon>
        <taxon>Metazoa</taxon>
        <taxon>Ecdysozoa</taxon>
        <taxon>Arthropoda</taxon>
        <taxon>Hexapoda</taxon>
        <taxon>Insecta</taxon>
        <taxon>Pterygota</taxon>
        <taxon>Neoptera</taxon>
        <taxon>Endopterygota</taxon>
        <taxon>Diptera</taxon>
        <taxon>Nematocera</taxon>
        <taxon>Culicoidea</taxon>
        <taxon>Culicidae</taxon>
        <taxon>Anophelinae</taxon>
        <taxon>Anopheles</taxon>
    </lineage>
</organism>